<evidence type="ECO:0000256" key="1">
    <source>
        <dbReference type="SAM" id="SignalP"/>
    </source>
</evidence>
<comment type="caution">
    <text evidence="2">The sequence shown here is derived from an EMBL/GenBank/DDBJ whole genome shotgun (WGS) entry which is preliminary data.</text>
</comment>
<reference evidence="3" key="1">
    <citation type="journal article" date="2019" name="Int. J. Syst. Evol. Microbiol.">
        <title>The Global Catalogue of Microorganisms (GCM) 10K type strain sequencing project: providing services to taxonomists for standard genome sequencing and annotation.</title>
        <authorList>
            <consortium name="The Broad Institute Genomics Platform"/>
            <consortium name="The Broad Institute Genome Sequencing Center for Infectious Disease"/>
            <person name="Wu L."/>
            <person name="Ma J."/>
        </authorList>
    </citation>
    <scope>NUCLEOTIDE SEQUENCE [LARGE SCALE GENOMIC DNA]</scope>
    <source>
        <strain evidence="3">CCUG 55995</strain>
    </source>
</reference>
<sequence>MTRQALCLLLALSPALGPAKATGLPPVPRFSAPATPAGLRSCQMGDLRLLVDRSGHVRFLEHGHLYPDNRLRVRQSYDRAGRLSGVRVQWSGFAGELLNVRGAFDSRGRLVRETGYRRAGVATPLRQYLRSLPGPVRC</sequence>
<dbReference type="RefSeq" id="WP_380062590.1">
    <property type="nucleotide sequence ID" value="NZ_JBHSEI010000010.1"/>
</dbReference>
<evidence type="ECO:0000313" key="2">
    <source>
        <dbReference type="EMBL" id="MFC4639606.1"/>
    </source>
</evidence>
<keyword evidence="1" id="KW-0732">Signal</keyword>
<feature type="signal peptide" evidence="1">
    <location>
        <begin position="1"/>
        <end position="21"/>
    </location>
</feature>
<feature type="chain" id="PRO_5045692077" evidence="1">
    <location>
        <begin position="22"/>
        <end position="138"/>
    </location>
</feature>
<proteinExistence type="predicted"/>
<dbReference type="Proteomes" id="UP001595952">
    <property type="component" value="Unassembled WGS sequence"/>
</dbReference>
<dbReference type="EMBL" id="JBHSEI010000010">
    <property type="protein sequence ID" value="MFC4639606.1"/>
    <property type="molecule type" value="Genomic_DNA"/>
</dbReference>
<accession>A0ABV9IDA2</accession>
<organism evidence="2 3">
    <name type="scientific">Deinococcus hohokamensis</name>
    <dbReference type="NCBI Taxonomy" id="309883"/>
    <lineage>
        <taxon>Bacteria</taxon>
        <taxon>Thermotogati</taxon>
        <taxon>Deinococcota</taxon>
        <taxon>Deinococci</taxon>
        <taxon>Deinococcales</taxon>
        <taxon>Deinococcaceae</taxon>
        <taxon>Deinococcus</taxon>
    </lineage>
</organism>
<protein>
    <submittedName>
        <fullName evidence="2">Uncharacterized protein</fullName>
    </submittedName>
</protein>
<name>A0ABV9IDA2_9DEIO</name>
<gene>
    <name evidence="2" type="ORF">ACFO0D_14815</name>
</gene>
<evidence type="ECO:0000313" key="3">
    <source>
        <dbReference type="Proteomes" id="UP001595952"/>
    </source>
</evidence>
<keyword evidence="3" id="KW-1185">Reference proteome</keyword>